<evidence type="ECO:0000256" key="5">
    <source>
        <dbReference type="ARBA" id="ARBA00022692"/>
    </source>
</evidence>
<comment type="subcellular location">
    <subcellularLocation>
        <location evidence="1 9">Bacterial flagellum basal body</location>
    </subcellularLocation>
    <subcellularLocation>
        <location evidence="2">Cell membrane</location>
        <topology evidence="2">Multi-pass membrane protein</topology>
    </subcellularLocation>
</comment>
<dbReference type="GO" id="GO:0003774">
    <property type="term" value="F:cytoskeletal motor activity"/>
    <property type="evidence" value="ECO:0007669"/>
    <property type="project" value="InterPro"/>
</dbReference>
<keyword evidence="8 9" id="KW-0975">Bacterial flagellum</keyword>
<dbReference type="Proteomes" id="UP000075670">
    <property type="component" value="Unassembled WGS sequence"/>
</dbReference>
<dbReference type="Pfam" id="PF01514">
    <property type="entry name" value="YscJ_FliF"/>
    <property type="match status" value="1"/>
</dbReference>
<evidence type="ECO:0000256" key="4">
    <source>
        <dbReference type="ARBA" id="ARBA00022475"/>
    </source>
</evidence>
<reference evidence="14 15" key="1">
    <citation type="submission" date="2016-02" db="EMBL/GenBank/DDBJ databases">
        <title>Genome sequence of Moorella mulderi DSM 14980.</title>
        <authorList>
            <person name="Poehlein A."/>
            <person name="Daniel R."/>
        </authorList>
    </citation>
    <scope>NUCLEOTIDE SEQUENCE [LARGE SCALE GENOMIC DNA]</scope>
    <source>
        <strain evidence="14 15">DSM 14980</strain>
    </source>
</reference>
<dbReference type="InterPro" id="IPR045851">
    <property type="entry name" value="AMP-bd_C_sf"/>
</dbReference>
<dbReference type="InterPro" id="IPR000067">
    <property type="entry name" value="FlgMring_FliF"/>
</dbReference>
<evidence type="ECO:0000259" key="13">
    <source>
        <dbReference type="Pfam" id="PF08345"/>
    </source>
</evidence>
<evidence type="ECO:0000259" key="12">
    <source>
        <dbReference type="Pfam" id="PF01514"/>
    </source>
</evidence>
<dbReference type="GO" id="GO:0071973">
    <property type="term" value="P:bacterial-type flagellum-dependent cell motility"/>
    <property type="evidence" value="ECO:0007669"/>
    <property type="project" value="InterPro"/>
</dbReference>
<accession>A0A151AYD2</accession>
<dbReference type="PRINTS" id="PR01009">
    <property type="entry name" value="FLGMRINGFLIF"/>
</dbReference>
<evidence type="ECO:0000313" key="14">
    <source>
        <dbReference type="EMBL" id="KYH32669.1"/>
    </source>
</evidence>
<organism evidence="14 15">
    <name type="scientific">Moorella mulderi DSM 14980</name>
    <dbReference type="NCBI Taxonomy" id="1122241"/>
    <lineage>
        <taxon>Bacteria</taxon>
        <taxon>Bacillati</taxon>
        <taxon>Bacillota</taxon>
        <taxon>Clostridia</taxon>
        <taxon>Neomoorellales</taxon>
        <taxon>Neomoorellaceae</taxon>
        <taxon>Neomoorella</taxon>
    </lineage>
</organism>
<keyword evidence="5 11" id="KW-0812">Transmembrane</keyword>
<dbReference type="InterPro" id="IPR043427">
    <property type="entry name" value="YscJ/FliF"/>
</dbReference>
<dbReference type="PANTHER" id="PTHR30046">
    <property type="entry name" value="FLAGELLAR M-RING PROTEIN"/>
    <property type="match status" value="1"/>
</dbReference>
<feature type="transmembrane region" description="Helical" evidence="11">
    <location>
        <begin position="24"/>
        <end position="44"/>
    </location>
</feature>
<dbReference type="PATRIC" id="fig|1122241.3.peg.1333"/>
<feature type="transmembrane region" description="Helical" evidence="11">
    <location>
        <begin position="425"/>
        <end position="447"/>
    </location>
</feature>
<name>A0A151AYD2_9FIRM</name>
<comment type="caution">
    <text evidence="14">The sequence shown here is derived from an EMBL/GenBank/DDBJ whole genome shotgun (WGS) entry which is preliminary data.</text>
</comment>
<dbReference type="EMBL" id="LTBC01000003">
    <property type="protein sequence ID" value="KYH32669.1"/>
    <property type="molecule type" value="Genomic_DNA"/>
</dbReference>
<dbReference type="Gene3D" id="3.30.300.30">
    <property type="match status" value="1"/>
</dbReference>
<dbReference type="OrthoDB" id="9807026at2"/>
<comment type="function">
    <text evidence="9">The M ring may be actively involved in energy transduction.</text>
</comment>
<evidence type="ECO:0000256" key="6">
    <source>
        <dbReference type="ARBA" id="ARBA00022989"/>
    </source>
</evidence>
<evidence type="ECO:0000256" key="2">
    <source>
        <dbReference type="ARBA" id="ARBA00004651"/>
    </source>
</evidence>
<dbReference type="PANTHER" id="PTHR30046:SF0">
    <property type="entry name" value="FLAGELLAR M-RING PROTEIN"/>
    <property type="match status" value="1"/>
</dbReference>
<evidence type="ECO:0000256" key="10">
    <source>
        <dbReference type="SAM" id="MobiDB-lite"/>
    </source>
</evidence>
<gene>
    <name evidence="14" type="primary">fliF</name>
    <name evidence="14" type="ORF">MOMUL_12710</name>
</gene>
<keyword evidence="4" id="KW-1003">Cell membrane</keyword>
<dbReference type="NCBIfam" id="TIGR00206">
    <property type="entry name" value="fliF"/>
    <property type="match status" value="1"/>
</dbReference>
<keyword evidence="15" id="KW-1185">Reference proteome</keyword>
<evidence type="ECO:0000256" key="1">
    <source>
        <dbReference type="ARBA" id="ARBA00004117"/>
    </source>
</evidence>
<dbReference type="GO" id="GO:0009431">
    <property type="term" value="C:bacterial-type flagellum basal body, MS ring"/>
    <property type="evidence" value="ECO:0007669"/>
    <property type="project" value="InterPro"/>
</dbReference>
<evidence type="ECO:0000256" key="9">
    <source>
        <dbReference type="PIRNR" id="PIRNR004862"/>
    </source>
</evidence>
<evidence type="ECO:0000256" key="11">
    <source>
        <dbReference type="SAM" id="Phobius"/>
    </source>
</evidence>
<sequence length="525" mass="57883">MKVKDILERIKNFWQGLTPGRRSALMAISIAALLGGAFLVQWLLKPQYAPLFTNLQQRDAAAVVEKLKEMKVPYQLAGEGTTILVPKDQLYQLRLDLASAGVLNSGQGFELFDQNKLGMTDFERNLDYQRALQGELQRTIVAMNEVEDARVHLVIPQPSVFLQEQQPPSAAVMLKLKPLARLKPEQVKGIMELVAASVAGLKLENIRVIDMYGNVLSDGLAGSDTAPLTQKQQTQMELKRQYERDLEQRLQAMLTQILGPGKAVAMVTADLNFDQQEIKQTVWGKEGALRSEQIKTEQGTTGGTGGPAGTPPNTQPPVYQAINPAPGNYNKSDTVHNYELDQTQTHTIVAPGQVRRLSTAVAVNGPVSPAMDNQIQQIVSAAVGYNPARGDQITVTSMAFDNSLQQQMAAEMEARQQRQQLLQQYLLWGAAGLGALLLMGVLIILLLRRRRQKALQARLPGEALLAGTQAGVPVEPLAVQPVEPVDVEKERQEAERKAKLERLREIIRQRPEDAALLIKAWLAED</sequence>
<dbReference type="InterPro" id="IPR013556">
    <property type="entry name" value="Flag_M-ring_C"/>
</dbReference>
<evidence type="ECO:0000313" key="15">
    <source>
        <dbReference type="Proteomes" id="UP000075670"/>
    </source>
</evidence>
<evidence type="ECO:0000256" key="3">
    <source>
        <dbReference type="ARBA" id="ARBA00007971"/>
    </source>
</evidence>
<keyword evidence="14" id="KW-0282">Flagellum</keyword>
<dbReference type="PIRSF" id="PIRSF004862">
    <property type="entry name" value="FliF"/>
    <property type="match status" value="1"/>
</dbReference>
<dbReference type="InterPro" id="IPR006182">
    <property type="entry name" value="FliF_N_dom"/>
</dbReference>
<proteinExistence type="inferred from homology"/>
<feature type="domain" description="Flagellar M-ring N-terminal" evidence="12">
    <location>
        <begin position="45"/>
        <end position="217"/>
    </location>
</feature>
<dbReference type="Pfam" id="PF08345">
    <property type="entry name" value="YscJ_FliF_C"/>
    <property type="match status" value="1"/>
</dbReference>
<evidence type="ECO:0000256" key="7">
    <source>
        <dbReference type="ARBA" id="ARBA00023136"/>
    </source>
</evidence>
<keyword evidence="14" id="KW-0966">Cell projection</keyword>
<dbReference type="GO" id="GO:0005886">
    <property type="term" value="C:plasma membrane"/>
    <property type="evidence" value="ECO:0007669"/>
    <property type="project" value="UniProtKB-SubCell"/>
</dbReference>
<keyword evidence="7 11" id="KW-0472">Membrane</keyword>
<dbReference type="AlphaFoldDB" id="A0A151AYD2"/>
<keyword evidence="14" id="KW-0969">Cilium</keyword>
<protein>
    <recommendedName>
        <fullName evidence="9">Flagellar M-ring protein</fullName>
    </recommendedName>
</protein>
<feature type="region of interest" description="Disordered" evidence="10">
    <location>
        <begin position="296"/>
        <end position="315"/>
    </location>
</feature>
<evidence type="ECO:0000256" key="8">
    <source>
        <dbReference type="ARBA" id="ARBA00023143"/>
    </source>
</evidence>
<keyword evidence="6 11" id="KW-1133">Transmembrane helix</keyword>
<feature type="domain" description="Flagellar M-ring C-terminal" evidence="13">
    <location>
        <begin position="254"/>
        <end position="400"/>
    </location>
</feature>
<comment type="similarity">
    <text evidence="3 9">Belongs to the FliF family.</text>
</comment>